<dbReference type="Pfam" id="PF17919">
    <property type="entry name" value="RT_RNaseH_2"/>
    <property type="match status" value="1"/>
</dbReference>
<name>A0A6L2LGQ4_TANCI</name>
<dbReference type="Gene3D" id="3.30.70.270">
    <property type="match status" value="2"/>
</dbReference>
<dbReference type="InterPro" id="IPR000477">
    <property type="entry name" value="RT_dom"/>
</dbReference>
<feature type="region of interest" description="Disordered" evidence="1">
    <location>
        <begin position="457"/>
        <end position="478"/>
    </location>
</feature>
<keyword evidence="3" id="KW-0548">Nucleotidyltransferase</keyword>
<feature type="region of interest" description="Disordered" evidence="1">
    <location>
        <begin position="64"/>
        <end position="85"/>
    </location>
</feature>
<evidence type="ECO:0000256" key="1">
    <source>
        <dbReference type="SAM" id="MobiDB-lite"/>
    </source>
</evidence>
<evidence type="ECO:0000259" key="2">
    <source>
        <dbReference type="PROSITE" id="PS50879"/>
    </source>
</evidence>
<sequence>MRNNDLQIKLEYFSEDYDEEREMKPRPRPARAVTPPLQAASPRVCRRRERVVGFEETQNRLESRVKRNNKGGRPSEEAPRRNGSQNVNLPLLLAAHIRQLMGFPLQTLTGNPSIGRSFANLPHRGNIPSTFTNGNKLPQNGFTHLANILSNSHPFYTQPMYTFPNMPAYANQNSTGLFLNPLGLVTPFICWIEDYPLSDGLKMPSHIGSYDRKGDPDHFLHLFEVAIRMHKWLMLVAGHMFTYTLKDSARIWWNSQKASSILDFEDLNILGLYEAQRIFDFIHGLRTRSLVEHLSTDLPLTYKGLMKKTYTGSKQERWPLMASQVIEEIVSKDQRNPPGTTSEDRKTKTGSPPIEDRATTCSPIYPKVQEKFLPQKEPQKASNHLLRCSEENDHKIPPSTIISMKITDMIPMISTPQSPDPRSHKFRETFVFGERHKEREGKRRLRMKEYHIKKHGLQRRDYVSTSKKSKQRTSYHRSCDIRKKSRTSIHGQRKHTRGKCSWSVGEVPLEITIGEHPISRIETLNFVIIKSDSPHNMLMGRTSMQKMGIVVSTIHRAIKFHTKKGAETALSVGEAREEKRRPEGPLPSATTKSKWQEGDKEKTTFFVEEIVFCYRKMPFGLKNTRATYQKLVDKVFNKQIRKNLKAYVDDTIIKSTSEEGMLSDIQETFKRFRLINIKLNLKKCSFGVEEGLILGHLIAKKGTKANPSKIKAITELEQPQTLKDIQSLKKKLATFSRFLSKGAERSLPFFKVLKSCKGKKIIHWTDEADKSFKEMKKFIQALPMLIAPRAGETLIMYPTASKESINAVLFTKRSKGQILIYFVSRVLQGAKLNYPVLEKLILALVHAARRLRRYFQAHTIMVLTGKPIKQALTGPETTRRVAKWAIKLGKHDIVFLKRDERETPADFVPKIPFDDSEKRVKEKEVLDPSNEWKLYTDRASSSDGAGAGLTLIDLACKEYNYALRFEFETTNNEAEYEALLVGLRIAQEMEIKKVAIFLDSQLVVNQIKGTYAVKKLSIKSYLQKVKTALKGFEGYTVLVEVLDKRSIEEKEVLKVEIKEKRSWMSPIQEYLLSGLLLEDTKEARKKIRIQVPQYKLIRDNLYKRSIFTQWLRCIAPPQTNKIIKEIHEGSCGFNVEPHSMVVRITKQGYYWPSMHMKAVKIIQDCDKCKEQSEIRAGMDGAIIVESTWPFRH</sequence>
<dbReference type="AlphaFoldDB" id="A0A6L2LGQ4"/>
<dbReference type="InterPro" id="IPR012337">
    <property type="entry name" value="RNaseH-like_sf"/>
</dbReference>
<organism evidence="3">
    <name type="scientific">Tanacetum cinerariifolium</name>
    <name type="common">Dalmatian daisy</name>
    <name type="synonym">Chrysanthemum cinerariifolium</name>
    <dbReference type="NCBI Taxonomy" id="118510"/>
    <lineage>
        <taxon>Eukaryota</taxon>
        <taxon>Viridiplantae</taxon>
        <taxon>Streptophyta</taxon>
        <taxon>Embryophyta</taxon>
        <taxon>Tracheophyta</taxon>
        <taxon>Spermatophyta</taxon>
        <taxon>Magnoliopsida</taxon>
        <taxon>eudicotyledons</taxon>
        <taxon>Gunneridae</taxon>
        <taxon>Pentapetalae</taxon>
        <taxon>asterids</taxon>
        <taxon>campanulids</taxon>
        <taxon>Asterales</taxon>
        <taxon>Asteraceae</taxon>
        <taxon>Asteroideae</taxon>
        <taxon>Anthemideae</taxon>
        <taxon>Anthemidinae</taxon>
        <taxon>Tanacetum</taxon>
    </lineage>
</organism>
<dbReference type="Pfam" id="PF00078">
    <property type="entry name" value="RVT_1"/>
    <property type="match status" value="1"/>
</dbReference>
<dbReference type="CDD" id="cd01647">
    <property type="entry name" value="RT_LTR"/>
    <property type="match status" value="1"/>
</dbReference>
<dbReference type="PANTHER" id="PTHR48475:SF2">
    <property type="entry name" value="RIBONUCLEASE H"/>
    <property type="match status" value="1"/>
</dbReference>
<dbReference type="GO" id="GO:0004523">
    <property type="term" value="F:RNA-DNA hybrid ribonuclease activity"/>
    <property type="evidence" value="ECO:0007669"/>
    <property type="project" value="InterPro"/>
</dbReference>
<keyword evidence="3" id="KW-0808">Transferase</keyword>
<evidence type="ECO:0000313" key="3">
    <source>
        <dbReference type="EMBL" id="GEU60330.1"/>
    </source>
</evidence>
<proteinExistence type="predicted"/>
<comment type="caution">
    <text evidence="3">The sequence shown here is derived from an EMBL/GenBank/DDBJ whole genome shotgun (WGS) entry which is preliminary data.</text>
</comment>
<feature type="region of interest" description="Disordered" evidence="1">
    <location>
        <begin position="12"/>
        <end position="45"/>
    </location>
</feature>
<dbReference type="SUPFAM" id="SSF56672">
    <property type="entry name" value="DNA/RNA polymerases"/>
    <property type="match status" value="1"/>
</dbReference>
<keyword evidence="3" id="KW-0695">RNA-directed DNA polymerase</keyword>
<dbReference type="CDD" id="cd09279">
    <property type="entry name" value="RNase_HI_like"/>
    <property type="match status" value="1"/>
</dbReference>
<gene>
    <name evidence="3" type="ORF">Tci_032308</name>
</gene>
<feature type="region of interest" description="Disordered" evidence="1">
    <location>
        <begin position="330"/>
        <end position="360"/>
    </location>
</feature>
<dbReference type="InterPro" id="IPR002156">
    <property type="entry name" value="RNaseH_domain"/>
</dbReference>
<dbReference type="GO" id="GO:0003964">
    <property type="term" value="F:RNA-directed DNA polymerase activity"/>
    <property type="evidence" value="ECO:0007669"/>
    <property type="project" value="UniProtKB-KW"/>
</dbReference>
<feature type="domain" description="RNase H type-1" evidence="2">
    <location>
        <begin position="928"/>
        <end position="1062"/>
    </location>
</feature>
<dbReference type="InterPro" id="IPR043502">
    <property type="entry name" value="DNA/RNA_pol_sf"/>
</dbReference>
<dbReference type="InterPro" id="IPR036397">
    <property type="entry name" value="RNaseH_sf"/>
</dbReference>
<dbReference type="Gene3D" id="3.10.10.10">
    <property type="entry name" value="HIV Type 1 Reverse Transcriptase, subunit A, domain 1"/>
    <property type="match status" value="1"/>
</dbReference>
<dbReference type="PANTHER" id="PTHR48475">
    <property type="entry name" value="RIBONUCLEASE H"/>
    <property type="match status" value="1"/>
</dbReference>
<dbReference type="GO" id="GO:0003676">
    <property type="term" value="F:nucleic acid binding"/>
    <property type="evidence" value="ECO:0007669"/>
    <property type="project" value="InterPro"/>
</dbReference>
<feature type="compositionally biased region" description="Basic and acidic residues" evidence="1">
    <location>
        <begin position="574"/>
        <end position="583"/>
    </location>
</feature>
<dbReference type="Gene3D" id="3.30.420.10">
    <property type="entry name" value="Ribonuclease H-like superfamily/Ribonuclease H"/>
    <property type="match status" value="1"/>
</dbReference>
<dbReference type="InterPro" id="IPR043128">
    <property type="entry name" value="Rev_trsase/Diguanyl_cyclase"/>
</dbReference>
<dbReference type="Gene3D" id="1.10.340.70">
    <property type="match status" value="1"/>
</dbReference>
<accession>A0A6L2LGQ4</accession>
<dbReference type="InterPro" id="IPR041577">
    <property type="entry name" value="RT_RNaseH_2"/>
</dbReference>
<dbReference type="Pfam" id="PF13456">
    <property type="entry name" value="RVT_3"/>
    <property type="match status" value="1"/>
</dbReference>
<feature type="region of interest" description="Disordered" evidence="1">
    <location>
        <begin position="569"/>
        <end position="597"/>
    </location>
</feature>
<dbReference type="SUPFAM" id="SSF53098">
    <property type="entry name" value="Ribonuclease H-like"/>
    <property type="match status" value="1"/>
</dbReference>
<protein>
    <submittedName>
        <fullName evidence="3">Reverse transcriptase domain-containing protein</fullName>
    </submittedName>
</protein>
<dbReference type="PROSITE" id="PS50879">
    <property type="entry name" value="RNASE_H_1"/>
    <property type="match status" value="1"/>
</dbReference>
<dbReference type="EMBL" id="BKCJ010004319">
    <property type="protein sequence ID" value="GEU60330.1"/>
    <property type="molecule type" value="Genomic_DNA"/>
</dbReference>
<reference evidence="3" key="1">
    <citation type="journal article" date="2019" name="Sci. Rep.">
        <title>Draft genome of Tanacetum cinerariifolium, the natural source of mosquito coil.</title>
        <authorList>
            <person name="Yamashiro T."/>
            <person name="Shiraishi A."/>
            <person name="Satake H."/>
            <person name="Nakayama K."/>
        </authorList>
    </citation>
    <scope>NUCLEOTIDE SEQUENCE</scope>
</reference>